<name>A0ABN9PWS4_9DINO</name>
<feature type="compositionally biased region" description="Basic residues" evidence="1">
    <location>
        <begin position="113"/>
        <end position="122"/>
    </location>
</feature>
<feature type="compositionally biased region" description="Basic and acidic residues" evidence="1">
    <location>
        <begin position="34"/>
        <end position="43"/>
    </location>
</feature>
<organism evidence="2 3">
    <name type="scientific">Prorocentrum cordatum</name>
    <dbReference type="NCBI Taxonomy" id="2364126"/>
    <lineage>
        <taxon>Eukaryota</taxon>
        <taxon>Sar</taxon>
        <taxon>Alveolata</taxon>
        <taxon>Dinophyceae</taxon>
        <taxon>Prorocentrales</taxon>
        <taxon>Prorocentraceae</taxon>
        <taxon>Prorocentrum</taxon>
    </lineage>
</organism>
<sequence length="282" mass="30389">AEAAEQAQPPAPGLVEMTVAPRPATAATECGTQTREEERRERAAAGVQTSPRPAHPQRAFCTPSAVDPIGSWRTATRGRRTTSRSSCWASGEPRATCPPRARCTWRAASSSSRPRRPPRGRIRGWPEAASAQATRRRCASWWLGATGRARTGALTEYLASRAAEVELWSSEALLPVGTATVPLAGLVRRGERAASVEGDFAVLSQDPPQELCGWAQLLLTCRGRQGGPTPPKGRAQESRGRRWPGRAPRAASRRLHLALPKETMRRRHPTLSGAFASSARGS</sequence>
<proteinExistence type="predicted"/>
<feature type="region of interest" description="Disordered" evidence="1">
    <location>
        <begin position="1"/>
        <end position="78"/>
    </location>
</feature>
<accession>A0ABN9PWS4</accession>
<comment type="caution">
    <text evidence="2">The sequence shown here is derived from an EMBL/GenBank/DDBJ whole genome shotgun (WGS) entry which is preliminary data.</text>
</comment>
<feature type="non-terminal residue" evidence="2">
    <location>
        <position position="1"/>
    </location>
</feature>
<evidence type="ECO:0000313" key="2">
    <source>
        <dbReference type="EMBL" id="CAK0797716.1"/>
    </source>
</evidence>
<gene>
    <name evidence="2" type="ORF">PCOR1329_LOCUS6719</name>
</gene>
<evidence type="ECO:0000256" key="1">
    <source>
        <dbReference type="SAM" id="MobiDB-lite"/>
    </source>
</evidence>
<keyword evidence="3" id="KW-1185">Reference proteome</keyword>
<reference evidence="2" key="1">
    <citation type="submission" date="2023-10" db="EMBL/GenBank/DDBJ databases">
        <authorList>
            <person name="Chen Y."/>
            <person name="Shah S."/>
            <person name="Dougan E. K."/>
            <person name="Thang M."/>
            <person name="Chan C."/>
        </authorList>
    </citation>
    <scope>NUCLEOTIDE SEQUENCE [LARGE SCALE GENOMIC DNA]</scope>
</reference>
<protein>
    <submittedName>
        <fullName evidence="2">Uncharacterized protein</fullName>
    </submittedName>
</protein>
<feature type="region of interest" description="Disordered" evidence="1">
    <location>
        <begin position="99"/>
        <end position="130"/>
    </location>
</feature>
<feature type="region of interest" description="Disordered" evidence="1">
    <location>
        <begin position="223"/>
        <end position="282"/>
    </location>
</feature>
<dbReference type="Proteomes" id="UP001189429">
    <property type="component" value="Unassembled WGS sequence"/>
</dbReference>
<evidence type="ECO:0000313" key="3">
    <source>
        <dbReference type="Proteomes" id="UP001189429"/>
    </source>
</evidence>
<dbReference type="EMBL" id="CAUYUJ010001803">
    <property type="protein sequence ID" value="CAK0797716.1"/>
    <property type="molecule type" value="Genomic_DNA"/>
</dbReference>